<dbReference type="EMBL" id="AZAC01000017">
    <property type="protein sequence ID" value="KIX13211.1"/>
    <property type="molecule type" value="Genomic_DNA"/>
</dbReference>
<comment type="caution">
    <text evidence="1">The sequence shown here is derived from an EMBL/GenBank/DDBJ whole genome shotgun (WGS) entry which is preliminary data.</text>
</comment>
<gene>
    <name evidence="1" type="ORF">X474_14985</name>
</gene>
<evidence type="ECO:0000313" key="1">
    <source>
        <dbReference type="EMBL" id="KIX13211.1"/>
    </source>
</evidence>
<dbReference type="OrthoDB" id="5518561at2"/>
<keyword evidence="2" id="KW-1185">Reference proteome</keyword>
<sequence>MLRARVWFRCAAMHDPVSPVLVEPARIGWDAKQRDVDLTIERSFNGVELLRRMKGWVTVNVEQAINIITKYGRLKLLDDRILVIEFENKKDYTALQDELAKEFDDQADLEVMN</sequence>
<evidence type="ECO:0000313" key="2">
    <source>
        <dbReference type="Proteomes" id="UP000032233"/>
    </source>
</evidence>
<dbReference type="Proteomes" id="UP000032233">
    <property type="component" value="Unassembled WGS sequence"/>
</dbReference>
<dbReference type="AlphaFoldDB" id="A0A0D2JBP5"/>
<reference evidence="1 2" key="1">
    <citation type="submission" date="2013-11" db="EMBL/GenBank/DDBJ databases">
        <title>Metagenomic analysis of a methanogenic consortium involved in long chain n-alkane degradation.</title>
        <authorList>
            <person name="Davidova I.A."/>
            <person name="Callaghan A.V."/>
            <person name="Wawrik B."/>
            <person name="Pruitt S."/>
            <person name="Marks C."/>
            <person name="Duncan K.E."/>
            <person name="Suflita J.M."/>
        </authorList>
    </citation>
    <scope>NUCLEOTIDE SEQUENCE [LARGE SCALE GENOMIC DNA]</scope>
    <source>
        <strain evidence="1 2">SPR</strain>
    </source>
</reference>
<proteinExistence type="predicted"/>
<accession>A0A0D2JBP5</accession>
<name>A0A0D2JBP5_9BACT</name>
<organism evidence="1 2">
    <name type="scientific">Dethiosulfatarculus sandiegensis</name>
    <dbReference type="NCBI Taxonomy" id="1429043"/>
    <lineage>
        <taxon>Bacteria</taxon>
        <taxon>Pseudomonadati</taxon>
        <taxon>Thermodesulfobacteriota</taxon>
        <taxon>Desulfarculia</taxon>
        <taxon>Desulfarculales</taxon>
        <taxon>Desulfarculaceae</taxon>
        <taxon>Dethiosulfatarculus</taxon>
    </lineage>
</organism>
<dbReference type="InParanoid" id="A0A0D2JBP5"/>
<protein>
    <submittedName>
        <fullName evidence="1">Uncharacterized protein</fullName>
    </submittedName>
</protein>